<proteinExistence type="predicted"/>
<dbReference type="Proteomes" id="UP000260136">
    <property type="component" value="Chromosome"/>
</dbReference>
<dbReference type="InterPro" id="IPR016161">
    <property type="entry name" value="Ald_DH/histidinol_DH"/>
</dbReference>
<dbReference type="InterPro" id="IPR016162">
    <property type="entry name" value="Ald_DH_N"/>
</dbReference>
<evidence type="ECO:0000256" key="1">
    <source>
        <dbReference type="ARBA" id="ARBA00023002"/>
    </source>
</evidence>
<dbReference type="AlphaFoldDB" id="A0A3B0PBQ2"/>
<organism evidence="2 3">
    <name type="scientific">Mycoplasmoides gallisepticum</name>
    <name type="common">Mycoplasma gallisepticum</name>
    <dbReference type="NCBI Taxonomy" id="2096"/>
    <lineage>
        <taxon>Bacteria</taxon>
        <taxon>Bacillati</taxon>
        <taxon>Mycoplasmatota</taxon>
        <taxon>Mycoplasmoidales</taxon>
        <taxon>Mycoplasmoidaceae</taxon>
        <taxon>Mycoplasmoides</taxon>
    </lineage>
</organism>
<sequence>MHSLHFIFLFIYLNYINNFNSMSNSECIKKKVCNASSYDFKDKYHHLKGLINNQEVGSSKLIEIKSPIDHELSGSFYGMTAEEIDDAYEKADIAFKSW</sequence>
<reference evidence="3" key="1">
    <citation type="submission" date="2018-06" db="EMBL/GenBank/DDBJ databases">
        <authorList>
            <consortium name="Pathogen Informatics"/>
        </authorList>
    </citation>
    <scope>NUCLEOTIDE SEQUENCE [LARGE SCALE GENOMIC DNA]</scope>
    <source>
        <strain evidence="3">NCTC10115</strain>
    </source>
</reference>
<name>A0A3B0PBQ2_MYCGL</name>
<dbReference type="SUPFAM" id="SSF53720">
    <property type="entry name" value="ALDH-like"/>
    <property type="match status" value="1"/>
</dbReference>
<evidence type="ECO:0000313" key="2">
    <source>
        <dbReference type="EMBL" id="SYV93999.1"/>
    </source>
</evidence>
<protein>
    <recommendedName>
        <fullName evidence="4">Aldehyde dehydrogenase domain-containing protein</fullName>
    </recommendedName>
</protein>
<accession>A0A3B0PBQ2</accession>
<keyword evidence="1" id="KW-0560">Oxidoreductase</keyword>
<dbReference type="Gene3D" id="3.40.605.10">
    <property type="entry name" value="Aldehyde Dehydrogenase, Chain A, domain 1"/>
    <property type="match status" value="1"/>
</dbReference>
<feature type="non-terminal residue" evidence="2">
    <location>
        <position position="98"/>
    </location>
</feature>
<dbReference type="GO" id="GO:0016491">
    <property type="term" value="F:oxidoreductase activity"/>
    <property type="evidence" value="ECO:0007669"/>
    <property type="project" value="UniProtKB-KW"/>
</dbReference>
<gene>
    <name evidence="2" type="ORF">NCTC10115_00296</name>
</gene>
<evidence type="ECO:0000313" key="3">
    <source>
        <dbReference type="Proteomes" id="UP000260136"/>
    </source>
</evidence>
<evidence type="ECO:0008006" key="4">
    <source>
        <dbReference type="Google" id="ProtNLM"/>
    </source>
</evidence>
<dbReference type="EMBL" id="LS991952">
    <property type="protein sequence ID" value="SYV93999.1"/>
    <property type="molecule type" value="Genomic_DNA"/>
</dbReference>